<proteinExistence type="predicted"/>
<accession>W4RKF1</accession>
<dbReference type="AlphaFoldDB" id="W4RKF1"/>
<reference evidence="2 3" key="1">
    <citation type="submission" date="2013-12" db="EMBL/GenBank/DDBJ databases">
        <title>NBRP : Genome information of microbial organism related human and environment.</title>
        <authorList>
            <person name="Hattori M."/>
            <person name="Oshima K."/>
            <person name="Inaba H."/>
            <person name="Suda W."/>
            <person name="Sakamoto M."/>
            <person name="Iino T."/>
            <person name="Kitahara M."/>
            <person name="Oshida Y."/>
            <person name="Iida T."/>
            <person name="Kudo T."/>
            <person name="Itoh T."/>
            <person name="Ahmed I."/>
            <person name="Ohkuma M."/>
        </authorList>
    </citation>
    <scope>NUCLEOTIDE SEQUENCE [LARGE SCALE GENOMIC DNA]</scope>
    <source>
        <strain evidence="2 3">JCM 21738</strain>
    </source>
</reference>
<evidence type="ECO:0000259" key="1">
    <source>
        <dbReference type="Pfam" id="PF18765"/>
    </source>
</evidence>
<gene>
    <name evidence="2" type="ORF">JCM21738_1533</name>
</gene>
<evidence type="ECO:0000313" key="2">
    <source>
        <dbReference type="EMBL" id="GAE44791.1"/>
    </source>
</evidence>
<dbReference type="Pfam" id="PF18765">
    <property type="entry name" value="Polbeta"/>
    <property type="match status" value="1"/>
</dbReference>
<dbReference type="CDD" id="cd05403">
    <property type="entry name" value="NT_KNTase_like"/>
    <property type="match status" value="1"/>
</dbReference>
<dbReference type="RefSeq" id="WP_023614583.1">
    <property type="nucleotide sequence ID" value="NZ_BAUW01000012.1"/>
</dbReference>
<evidence type="ECO:0000313" key="3">
    <source>
        <dbReference type="Proteomes" id="UP000018949"/>
    </source>
</evidence>
<sequence length="81" mass="9009">MVINDALEVLSNSLKHDKRVQAIFVKGSVGSGEQDEHSDLDLYCLVKERDLYGLHQNRVSHLEAYNIGVKCYAGGPVLPVR</sequence>
<dbReference type="eggNOG" id="COG1708">
    <property type="taxonomic scope" value="Bacteria"/>
</dbReference>
<keyword evidence="3" id="KW-1185">Reference proteome</keyword>
<dbReference type="Proteomes" id="UP000018949">
    <property type="component" value="Unassembled WGS sequence"/>
</dbReference>
<protein>
    <recommendedName>
        <fullName evidence="1">Polymerase beta nucleotidyltransferase domain-containing protein</fullName>
    </recommendedName>
</protein>
<organism evidence="2 3">
    <name type="scientific">Mesobacillus boroniphilus JCM 21738</name>
    <dbReference type="NCBI Taxonomy" id="1294265"/>
    <lineage>
        <taxon>Bacteria</taxon>
        <taxon>Bacillati</taxon>
        <taxon>Bacillota</taxon>
        <taxon>Bacilli</taxon>
        <taxon>Bacillales</taxon>
        <taxon>Bacillaceae</taxon>
        <taxon>Mesobacillus</taxon>
    </lineage>
</organism>
<feature type="domain" description="Polymerase beta nucleotidyltransferase" evidence="1">
    <location>
        <begin position="10"/>
        <end position="52"/>
    </location>
</feature>
<dbReference type="Gene3D" id="3.30.460.10">
    <property type="entry name" value="Beta Polymerase, domain 2"/>
    <property type="match status" value="1"/>
</dbReference>
<comment type="caution">
    <text evidence="2">The sequence shown here is derived from an EMBL/GenBank/DDBJ whole genome shotgun (WGS) entry which is preliminary data.</text>
</comment>
<dbReference type="EMBL" id="BAUW01000012">
    <property type="protein sequence ID" value="GAE44791.1"/>
    <property type="molecule type" value="Genomic_DNA"/>
</dbReference>
<dbReference type="InterPro" id="IPR041633">
    <property type="entry name" value="Polbeta"/>
</dbReference>
<dbReference type="SUPFAM" id="SSF81301">
    <property type="entry name" value="Nucleotidyltransferase"/>
    <property type="match status" value="1"/>
</dbReference>
<dbReference type="InterPro" id="IPR043519">
    <property type="entry name" value="NT_sf"/>
</dbReference>
<name>W4RKF1_9BACI</name>